<sequence>MNFQEYRCRNYVIGNGDTLYSISREYNVPLPLILRLNPFVDIYNLQVGDEICIPVIEGASQDQVSEYVVAEGDSVQTVLDKYAIDMEDLIRNNSLSAMMLLPGIKLNIPNNND</sequence>
<dbReference type="EMBL" id="AP023368">
    <property type="protein sequence ID" value="BCK00317.1"/>
    <property type="molecule type" value="Genomic_DNA"/>
</dbReference>
<name>A0A7I8DVF2_9FIRM</name>
<feature type="domain" description="LysM" evidence="1">
    <location>
        <begin position="65"/>
        <end position="108"/>
    </location>
</feature>
<dbReference type="PROSITE" id="PS51782">
    <property type="entry name" value="LYSM"/>
    <property type="match status" value="2"/>
</dbReference>
<dbReference type="InterPro" id="IPR018392">
    <property type="entry name" value="LysM"/>
</dbReference>
<dbReference type="InterPro" id="IPR036779">
    <property type="entry name" value="LysM_dom_sf"/>
</dbReference>
<dbReference type="PANTHER" id="PTHR33734:SF22">
    <property type="entry name" value="MEMBRANE-BOUND LYTIC MUREIN TRANSGLYCOSYLASE D"/>
    <property type="match status" value="1"/>
</dbReference>
<reference evidence="2 3" key="1">
    <citation type="submission" date="2020-08" db="EMBL/GenBank/DDBJ databases">
        <title>Draft genome sequencing of an Anaerocolumna strain isolated from anoxic soil subjected to BSD treatment.</title>
        <authorList>
            <person name="Uek A."/>
            <person name="Tonouchi A."/>
        </authorList>
    </citation>
    <scope>NUCLEOTIDE SEQUENCE [LARGE SCALE GENOMIC DNA]</scope>
    <source>
        <strain evidence="2 3">CTTW</strain>
    </source>
</reference>
<dbReference type="Gene3D" id="3.10.350.10">
    <property type="entry name" value="LysM domain"/>
    <property type="match status" value="2"/>
</dbReference>
<protein>
    <recommendedName>
        <fullName evidence="1">LysM domain-containing protein</fullName>
    </recommendedName>
</protein>
<evidence type="ECO:0000313" key="3">
    <source>
        <dbReference type="Proteomes" id="UP000515703"/>
    </source>
</evidence>
<dbReference type="RefSeq" id="WP_185256005.1">
    <property type="nucleotide sequence ID" value="NZ_AP023368.1"/>
</dbReference>
<evidence type="ECO:0000313" key="2">
    <source>
        <dbReference type="EMBL" id="BCK00317.1"/>
    </source>
</evidence>
<organism evidence="2 3">
    <name type="scientific">Anaerocolumna chitinilytica</name>
    <dbReference type="NCBI Taxonomy" id="1727145"/>
    <lineage>
        <taxon>Bacteria</taxon>
        <taxon>Bacillati</taxon>
        <taxon>Bacillota</taxon>
        <taxon>Clostridia</taxon>
        <taxon>Lachnospirales</taxon>
        <taxon>Lachnospiraceae</taxon>
        <taxon>Anaerocolumna</taxon>
    </lineage>
</organism>
<dbReference type="CDD" id="cd00118">
    <property type="entry name" value="LysM"/>
    <property type="match status" value="2"/>
</dbReference>
<dbReference type="Pfam" id="PF01476">
    <property type="entry name" value="LysM"/>
    <property type="match status" value="2"/>
</dbReference>
<dbReference type="SMART" id="SM00257">
    <property type="entry name" value="LysM"/>
    <property type="match status" value="2"/>
</dbReference>
<reference evidence="2 3" key="2">
    <citation type="submission" date="2020-08" db="EMBL/GenBank/DDBJ databases">
        <authorList>
            <person name="Ueki A."/>
            <person name="Tonouchi A."/>
        </authorList>
    </citation>
    <scope>NUCLEOTIDE SEQUENCE [LARGE SCALE GENOMIC DNA]</scope>
    <source>
        <strain evidence="2 3">CTTW</strain>
    </source>
</reference>
<dbReference type="KEGG" id="acht:bsdcttw_33570"/>
<dbReference type="PANTHER" id="PTHR33734">
    <property type="entry name" value="LYSM DOMAIN-CONTAINING GPI-ANCHORED PROTEIN 2"/>
    <property type="match status" value="1"/>
</dbReference>
<evidence type="ECO:0000259" key="1">
    <source>
        <dbReference type="PROSITE" id="PS51782"/>
    </source>
</evidence>
<feature type="domain" description="LysM" evidence="1">
    <location>
        <begin position="9"/>
        <end position="53"/>
    </location>
</feature>
<accession>A0A7I8DVF2</accession>
<dbReference type="SUPFAM" id="SSF54106">
    <property type="entry name" value="LysM domain"/>
    <property type="match status" value="2"/>
</dbReference>
<gene>
    <name evidence="2" type="ORF">bsdcttw_33570</name>
</gene>
<keyword evidence="3" id="KW-1185">Reference proteome</keyword>
<dbReference type="AlphaFoldDB" id="A0A7I8DVF2"/>
<proteinExistence type="predicted"/>
<dbReference type="Proteomes" id="UP000515703">
    <property type="component" value="Chromosome"/>
</dbReference>